<keyword evidence="8" id="KW-0902">Two-component regulatory system</keyword>
<feature type="transmembrane region" description="Helical" evidence="9">
    <location>
        <begin position="67"/>
        <end position="86"/>
    </location>
</feature>
<dbReference type="RefSeq" id="WP_095312667.1">
    <property type="nucleotide sequence ID" value="NZ_JAMAWL010000003.1"/>
</dbReference>
<keyword evidence="5" id="KW-0547">Nucleotide-binding</keyword>
<feature type="transmembrane region" description="Helical" evidence="9">
    <location>
        <begin position="189"/>
        <end position="209"/>
    </location>
</feature>
<proteinExistence type="predicted"/>
<reference evidence="11 12" key="1">
    <citation type="journal article" date="2007" name="Int. J. Syst. Evol. Microbiol.">
        <title>Oceanobacillus profundus sp. nov., isolated from a deep-sea sediment core.</title>
        <authorList>
            <person name="Kim Y.G."/>
            <person name="Choi D.H."/>
            <person name="Hyun S."/>
            <person name="Cho B.C."/>
        </authorList>
    </citation>
    <scope>NUCLEOTIDE SEQUENCE [LARGE SCALE GENOMIC DNA]</scope>
    <source>
        <strain evidence="11 12">DSM 18246</strain>
    </source>
</reference>
<dbReference type="GO" id="GO:0000155">
    <property type="term" value="F:phosphorelay sensor kinase activity"/>
    <property type="evidence" value="ECO:0007669"/>
    <property type="project" value="InterPro"/>
</dbReference>
<dbReference type="PANTHER" id="PTHR43547">
    <property type="entry name" value="TWO-COMPONENT HISTIDINE KINASE"/>
    <property type="match status" value="1"/>
</dbReference>
<comment type="catalytic activity">
    <reaction evidence="1">
        <text>ATP + protein L-histidine = ADP + protein N-phospho-L-histidine.</text>
        <dbReference type="EC" id="2.7.13.3"/>
    </reaction>
</comment>
<feature type="transmembrane region" description="Helical" evidence="9">
    <location>
        <begin position="6"/>
        <end position="25"/>
    </location>
</feature>
<dbReference type="PROSITE" id="PS50109">
    <property type="entry name" value="HIS_KIN"/>
    <property type="match status" value="1"/>
</dbReference>
<keyword evidence="9" id="KW-0472">Membrane</keyword>
<evidence type="ECO:0000256" key="2">
    <source>
        <dbReference type="ARBA" id="ARBA00012438"/>
    </source>
</evidence>
<dbReference type="InterPro" id="IPR005467">
    <property type="entry name" value="His_kinase_dom"/>
</dbReference>
<dbReference type="InterPro" id="IPR004358">
    <property type="entry name" value="Sig_transdc_His_kin-like_C"/>
</dbReference>
<dbReference type="CDD" id="cd00075">
    <property type="entry name" value="HATPase"/>
    <property type="match status" value="1"/>
</dbReference>
<accession>A0A417YBP2</accession>
<dbReference type="PANTHER" id="PTHR43547:SF2">
    <property type="entry name" value="HYBRID SIGNAL TRANSDUCTION HISTIDINE KINASE C"/>
    <property type="match status" value="1"/>
</dbReference>
<dbReference type="PRINTS" id="PR00344">
    <property type="entry name" value="BCTRLSENSOR"/>
</dbReference>
<comment type="caution">
    <text evidence="11">The sequence shown here is derived from an EMBL/GenBank/DDBJ whole genome shotgun (WGS) entry which is preliminary data.</text>
</comment>
<dbReference type="SUPFAM" id="SSF47384">
    <property type="entry name" value="Homodimeric domain of signal transducing histidine kinase"/>
    <property type="match status" value="1"/>
</dbReference>
<sequence>MIFSILIFIIGLIPILLGYSLFHLYEKSKLTFLIFLYMLCITFWQIDISILYMVYPAVDEDIVTLLFRFFRLGPIAALPLILYITYEIYNSSVIRNNKILDKIAKLILNKKVIIVSFISTGIVYGINWTRYGIDHLQKLENSQLNLDYYYPVYGRLALSFNLHLLILLLLLILLAFVSHSIENNKMRSFMTTLVISSLLLFILGLTNFIPSYQVLISSIAVLIYSILILLSFIKMYNDFNHQYLNVVQRQNKLDYIGNMTASLIHEVKNTLSIIKGYSEIIPSIQKLEPQTDKMMKDVIASSKQLSNLVNAYNEFLRNDMDMEMKSENIIKCIEVAKQMMGKKLQENEVLVEINSNKKVVNAYVNETYFTQTLINLIKNAIEATPQDRENKVIKLDVTEYDSNKVIIDMYDSGEGIPPENWDKVFLPYNSTKTEGTGLGLPFCSKVIFSHRGFIDIINSTSEGTHFRIQLPRNKFIEINKDS</sequence>
<dbReference type="Proteomes" id="UP000285456">
    <property type="component" value="Unassembled WGS sequence"/>
</dbReference>
<dbReference type="InterPro" id="IPR003661">
    <property type="entry name" value="HisK_dim/P_dom"/>
</dbReference>
<organism evidence="11 12">
    <name type="scientific">Oceanobacillus profundus</name>
    <dbReference type="NCBI Taxonomy" id="372463"/>
    <lineage>
        <taxon>Bacteria</taxon>
        <taxon>Bacillati</taxon>
        <taxon>Bacillota</taxon>
        <taxon>Bacilli</taxon>
        <taxon>Bacillales</taxon>
        <taxon>Bacillaceae</taxon>
        <taxon>Oceanobacillus</taxon>
    </lineage>
</organism>
<feature type="transmembrane region" description="Helical" evidence="9">
    <location>
        <begin position="107"/>
        <end position="126"/>
    </location>
</feature>
<dbReference type="GO" id="GO:0005524">
    <property type="term" value="F:ATP binding"/>
    <property type="evidence" value="ECO:0007669"/>
    <property type="project" value="UniProtKB-KW"/>
</dbReference>
<evidence type="ECO:0000256" key="7">
    <source>
        <dbReference type="ARBA" id="ARBA00022840"/>
    </source>
</evidence>
<gene>
    <name evidence="11" type="ORF">D1B32_18735</name>
</gene>
<feature type="domain" description="Histidine kinase" evidence="10">
    <location>
        <begin position="262"/>
        <end position="474"/>
    </location>
</feature>
<dbReference type="EC" id="2.7.13.3" evidence="2"/>
<dbReference type="AlphaFoldDB" id="A0A417YBP2"/>
<dbReference type="Gene3D" id="3.30.565.10">
    <property type="entry name" value="Histidine kinase-like ATPase, C-terminal domain"/>
    <property type="match status" value="1"/>
</dbReference>
<dbReference type="Pfam" id="PF02518">
    <property type="entry name" value="HATPase_c"/>
    <property type="match status" value="1"/>
</dbReference>
<evidence type="ECO:0000256" key="8">
    <source>
        <dbReference type="ARBA" id="ARBA00023012"/>
    </source>
</evidence>
<keyword evidence="9" id="KW-0812">Transmembrane</keyword>
<evidence type="ECO:0000259" key="10">
    <source>
        <dbReference type="PROSITE" id="PS50109"/>
    </source>
</evidence>
<feature type="transmembrane region" description="Helical" evidence="9">
    <location>
        <begin position="215"/>
        <end position="233"/>
    </location>
</feature>
<dbReference type="EMBL" id="QWEH01000016">
    <property type="protein sequence ID" value="RHW30108.1"/>
    <property type="molecule type" value="Genomic_DNA"/>
</dbReference>
<feature type="transmembrane region" description="Helical" evidence="9">
    <location>
        <begin position="156"/>
        <end position="177"/>
    </location>
</feature>
<evidence type="ECO:0000256" key="4">
    <source>
        <dbReference type="ARBA" id="ARBA00022679"/>
    </source>
</evidence>
<evidence type="ECO:0000313" key="11">
    <source>
        <dbReference type="EMBL" id="RHW30108.1"/>
    </source>
</evidence>
<keyword evidence="6 11" id="KW-0418">Kinase</keyword>
<evidence type="ECO:0000256" key="9">
    <source>
        <dbReference type="SAM" id="Phobius"/>
    </source>
</evidence>
<dbReference type="SMART" id="SM00388">
    <property type="entry name" value="HisKA"/>
    <property type="match status" value="1"/>
</dbReference>
<dbReference type="SUPFAM" id="SSF55874">
    <property type="entry name" value="ATPase domain of HSP90 chaperone/DNA topoisomerase II/histidine kinase"/>
    <property type="match status" value="1"/>
</dbReference>
<evidence type="ECO:0000256" key="5">
    <source>
        <dbReference type="ARBA" id="ARBA00022741"/>
    </source>
</evidence>
<keyword evidence="3" id="KW-0597">Phosphoprotein</keyword>
<evidence type="ECO:0000256" key="3">
    <source>
        <dbReference type="ARBA" id="ARBA00022553"/>
    </source>
</evidence>
<dbReference type="InterPro" id="IPR036890">
    <property type="entry name" value="HATPase_C_sf"/>
</dbReference>
<evidence type="ECO:0000256" key="6">
    <source>
        <dbReference type="ARBA" id="ARBA00022777"/>
    </source>
</evidence>
<protein>
    <recommendedName>
        <fullName evidence="2">histidine kinase</fullName>
        <ecNumber evidence="2">2.7.13.3</ecNumber>
    </recommendedName>
</protein>
<dbReference type="InterPro" id="IPR003594">
    <property type="entry name" value="HATPase_dom"/>
</dbReference>
<keyword evidence="7" id="KW-0067">ATP-binding</keyword>
<name>A0A417YBP2_9BACI</name>
<evidence type="ECO:0000313" key="12">
    <source>
        <dbReference type="Proteomes" id="UP000285456"/>
    </source>
</evidence>
<dbReference type="OrthoDB" id="2710763at2"/>
<dbReference type="Gene3D" id="1.10.287.130">
    <property type="match status" value="1"/>
</dbReference>
<keyword evidence="12" id="KW-1185">Reference proteome</keyword>
<dbReference type="SMART" id="SM00387">
    <property type="entry name" value="HATPase_c"/>
    <property type="match status" value="1"/>
</dbReference>
<evidence type="ECO:0000256" key="1">
    <source>
        <dbReference type="ARBA" id="ARBA00000085"/>
    </source>
</evidence>
<keyword evidence="9" id="KW-1133">Transmembrane helix</keyword>
<dbReference type="CDD" id="cd00082">
    <property type="entry name" value="HisKA"/>
    <property type="match status" value="1"/>
</dbReference>
<feature type="transmembrane region" description="Helical" evidence="9">
    <location>
        <begin position="32"/>
        <end position="55"/>
    </location>
</feature>
<dbReference type="InterPro" id="IPR036097">
    <property type="entry name" value="HisK_dim/P_sf"/>
</dbReference>
<keyword evidence="4" id="KW-0808">Transferase</keyword>